<proteinExistence type="predicted"/>
<reference evidence="2 3" key="1">
    <citation type="submission" date="2018-06" db="EMBL/GenBank/DDBJ databases">
        <authorList>
            <consortium name="Pathogen Informatics"/>
            <person name="Doyle S."/>
        </authorList>
    </citation>
    <scope>NUCLEOTIDE SEQUENCE [LARGE SCALE GENOMIC DNA]</scope>
    <source>
        <strain evidence="2 3">NCTC9836</strain>
    </source>
</reference>
<dbReference type="GO" id="GO:0005886">
    <property type="term" value="C:plasma membrane"/>
    <property type="evidence" value="ECO:0007669"/>
    <property type="project" value="TreeGrafter"/>
</dbReference>
<feature type="transmembrane region" description="Helical" evidence="1">
    <location>
        <begin position="226"/>
        <end position="243"/>
    </location>
</feature>
<name>A0A381J5W9_9CLOT</name>
<evidence type="ECO:0000256" key="1">
    <source>
        <dbReference type="SAM" id="Phobius"/>
    </source>
</evidence>
<dbReference type="Pfam" id="PF03613">
    <property type="entry name" value="EIID-AGA"/>
    <property type="match status" value="1"/>
</dbReference>
<feature type="transmembrane region" description="Helical" evidence="1">
    <location>
        <begin position="134"/>
        <end position="160"/>
    </location>
</feature>
<dbReference type="InterPro" id="IPR050303">
    <property type="entry name" value="GatZ_KbaZ_carbometab"/>
</dbReference>
<dbReference type="GO" id="GO:0009401">
    <property type="term" value="P:phosphoenolpyruvate-dependent sugar phosphotransferase system"/>
    <property type="evidence" value="ECO:0007669"/>
    <property type="project" value="InterPro"/>
</dbReference>
<dbReference type="OrthoDB" id="9795582at2"/>
<gene>
    <name evidence="2" type="primary">manZ_2</name>
    <name evidence="2" type="ORF">NCTC9836_00695</name>
</gene>
<sequence>MESKTGVLEWKDYLNVSLRSFLLQSGFNYGNYQGLGYANVIFPALKKIYANNEEQLKESAIENIEFFNTNPQVLPFVTSIQLALLDAGESPEDARSIKMALMGPLAGIGDSLFQFGLAPLFSSIGAGLAAEGMILGPILFFLGINLSLLSTKILTGYYGYKLGTSFIDTLSEKMSSISRLSSIVGISVVSGLAVSFVKVSIPIKYATTMADGKVNEIAIQTILDKITPNLLPALFTLFIFYLVRNRKWNTYKLIVLTLIIGILGSVLGILG</sequence>
<dbReference type="InterPro" id="IPR004704">
    <property type="entry name" value="PTS_IID_man"/>
</dbReference>
<dbReference type="EMBL" id="UFWZ01000001">
    <property type="protein sequence ID" value="SUY46302.1"/>
    <property type="molecule type" value="Genomic_DNA"/>
</dbReference>
<keyword evidence="1" id="KW-1133">Transmembrane helix</keyword>
<protein>
    <submittedName>
        <fullName evidence="2">PTS system mannose/fructose/sorbose family transporter subunit IIC</fullName>
    </submittedName>
</protein>
<evidence type="ECO:0000313" key="3">
    <source>
        <dbReference type="Proteomes" id="UP000254664"/>
    </source>
</evidence>
<feature type="transmembrane region" description="Helical" evidence="1">
    <location>
        <begin position="250"/>
        <end position="270"/>
    </location>
</feature>
<organism evidence="2 3">
    <name type="scientific">Clostridium putrefaciens</name>
    <dbReference type="NCBI Taxonomy" id="99675"/>
    <lineage>
        <taxon>Bacteria</taxon>
        <taxon>Bacillati</taxon>
        <taxon>Bacillota</taxon>
        <taxon>Clostridia</taxon>
        <taxon>Eubacteriales</taxon>
        <taxon>Clostridiaceae</taxon>
        <taxon>Clostridium</taxon>
    </lineage>
</organism>
<dbReference type="PANTHER" id="PTHR32502">
    <property type="entry name" value="N-ACETYLGALACTOSAMINE PERMEASE II COMPONENT-RELATED"/>
    <property type="match status" value="1"/>
</dbReference>
<accession>A0A381J5W9</accession>
<dbReference type="PANTHER" id="PTHR32502:SF23">
    <property type="entry name" value="TRANSPORT PROTEIN, PTS SYSTEM"/>
    <property type="match status" value="1"/>
</dbReference>
<dbReference type="PROSITE" id="PS51108">
    <property type="entry name" value="PTS_EIID"/>
    <property type="match status" value="1"/>
</dbReference>
<keyword evidence="1" id="KW-0812">Transmembrane</keyword>
<dbReference type="RefSeq" id="WP_115640486.1">
    <property type="nucleotide sequence ID" value="NZ_UFWZ01000001.1"/>
</dbReference>
<dbReference type="AlphaFoldDB" id="A0A381J5W9"/>
<keyword evidence="3" id="KW-1185">Reference proteome</keyword>
<keyword evidence="1" id="KW-0472">Membrane</keyword>
<dbReference type="Proteomes" id="UP000254664">
    <property type="component" value="Unassembled WGS sequence"/>
</dbReference>
<feature type="transmembrane region" description="Helical" evidence="1">
    <location>
        <begin position="180"/>
        <end position="206"/>
    </location>
</feature>
<evidence type="ECO:0000313" key="2">
    <source>
        <dbReference type="EMBL" id="SUY46302.1"/>
    </source>
</evidence>